<evidence type="ECO:0000313" key="3">
    <source>
        <dbReference type="Proteomes" id="UP000244960"/>
    </source>
</evidence>
<dbReference type="Gene3D" id="1.25.40.20">
    <property type="entry name" value="Ankyrin repeat-containing domain"/>
    <property type="match status" value="1"/>
</dbReference>
<sequence length="736" mass="84999">MVSDEIRQEAFEYVKAGNKAALLKLTALHHELVDIRSQANDDTLLIRAFKYLREDIIQALLIRGADISAKDEHGMPATMWIYATERTDLTTEEYDNTALRISKKYLSLENAESYSDEYTNLLLNSTKAKFPVHCNNDGYDHTTILTKIIQRNLVQSAEWFIKNFQLNQNETAESLIAGTIRMSSGNLTSTEVRNVEFLLEKHLNLIDENSKCANNLAEMLFQEKFYKEYYHLDMTCPEFHRLQSGQSIGHYGSRVYHDIHVLVAKILIKFGIDLQKYESYVKNLASVHDSLIPLLCRQINPEDYKSYFEGLPNNVKELLKSELPAEENSEPYDVLEVLDSDDESDYNITIDLYDVFINHRIYSKIQDAFILESTKKKILQLTKVSSILSAIKHAKDYADFHISYENLPITIDVVLNRIDYLRKKDNVQEFDKQEIEALSNFISNKIILSVTTDEKAIDVCNSFIEYFMNKCNSITRFKEFLNENMLEDKANKALKSILYQTTEDSFKTNISSLATKIAELTDGVVLPLDINFLSLNNTNSKIVNIDYEKQNLIKNNLKLFSYTNTYRIPNDDKLQELSSEYRSPNITEYYKNHPEAFEPMSMLLDIAHDEDKLSKKEKGFSNAYANIKSQTEEMSRLLDIVIYGEDKKAKEESLNKLKQVMSELTQVTHVNLVIQDSVNLCAKLRKYLNITPLELLLKEYQDKYTLLSEEYDNVIELCNEEGIIGNVEMEPNSVDL</sequence>
<dbReference type="PROSITE" id="PS50088">
    <property type="entry name" value="ANK_REPEAT"/>
    <property type="match status" value="1"/>
</dbReference>
<evidence type="ECO:0000313" key="2">
    <source>
        <dbReference type="EMBL" id="SPR10505.1"/>
    </source>
</evidence>
<evidence type="ECO:0000256" key="1">
    <source>
        <dbReference type="PROSITE-ProRule" id="PRU00023"/>
    </source>
</evidence>
<accession>A0A2U3RBA8</accession>
<dbReference type="RefSeq" id="WP_109490271.1">
    <property type="nucleotide sequence ID" value="NZ_LS398547.1"/>
</dbReference>
<feature type="repeat" description="ANK" evidence="1">
    <location>
        <begin position="40"/>
        <end position="72"/>
    </location>
</feature>
<keyword evidence="1" id="KW-0040">ANK repeat</keyword>
<dbReference type="EMBL" id="LS398547">
    <property type="protein sequence ID" value="SPR10505.1"/>
    <property type="molecule type" value="Genomic_DNA"/>
</dbReference>
<dbReference type="SUPFAM" id="SSF48403">
    <property type="entry name" value="Ankyrin repeat"/>
    <property type="match status" value="1"/>
</dbReference>
<dbReference type="Proteomes" id="UP000244960">
    <property type="component" value="Chromosome I"/>
</dbReference>
<gene>
    <name evidence="2" type="ORF">UT176_01739</name>
</gene>
<reference evidence="3" key="1">
    <citation type="submission" date="2018-03" db="EMBL/GenBank/DDBJ databases">
        <authorList>
            <person name="Batty M. E."/>
            <person name="Batty M E."/>
        </authorList>
    </citation>
    <scope>NUCLEOTIDE SEQUENCE [LARGE SCALE GENOMIC DNA]</scope>
</reference>
<proteinExistence type="predicted"/>
<name>A0A2U3RBA8_ORITS</name>
<dbReference type="InterPro" id="IPR036770">
    <property type="entry name" value="Ankyrin_rpt-contain_sf"/>
</dbReference>
<organism evidence="2 3">
    <name type="scientific">Orientia tsutsugamushi</name>
    <name type="common">Rickettsia tsutsugamushi</name>
    <dbReference type="NCBI Taxonomy" id="784"/>
    <lineage>
        <taxon>Bacteria</taxon>
        <taxon>Pseudomonadati</taxon>
        <taxon>Pseudomonadota</taxon>
        <taxon>Alphaproteobacteria</taxon>
        <taxon>Rickettsiales</taxon>
        <taxon>Rickettsiaceae</taxon>
        <taxon>Rickettsieae</taxon>
        <taxon>Orientia</taxon>
    </lineage>
</organism>
<protein>
    <submittedName>
        <fullName evidence="2">Ankyrin repeat-containing protein</fullName>
    </submittedName>
</protein>
<dbReference type="InterPro" id="IPR002110">
    <property type="entry name" value="Ankyrin_rpt"/>
</dbReference>
<dbReference type="AlphaFoldDB" id="A0A2U3RBA8"/>